<dbReference type="EMBL" id="OMOQ01000001">
    <property type="protein sequence ID" value="SPH18239.1"/>
    <property type="molecule type" value="Genomic_DNA"/>
</dbReference>
<dbReference type="RefSeq" id="WP_146188851.1">
    <property type="nucleotide sequence ID" value="NZ_OMOQ01000001.1"/>
</dbReference>
<dbReference type="Proteomes" id="UP000244924">
    <property type="component" value="Unassembled WGS sequence"/>
</dbReference>
<protein>
    <recommendedName>
        <fullName evidence="3">Dynamin family protein</fullName>
    </recommendedName>
</protein>
<keyword evidence="2" id="KW-1185">Reference proteome</keyword>
<evidence type="ECO:0000313" key="2">
    <source>
        <dbReference type="Proteomes" id="UP000244924"/>
    </source>
</evidence>
<sequence>MASLAPRTRKTLEELEALMGSAAIPPRVARSCEHLVERLRRPIRVGLIGFETGLRKRLLSALLGTEVLPERMAWPTIEIGFAEKPHTKATLADASTLSADGMPRSDLLDRDAVFLEVGAPIDALRRVTLLHLAASEDAEEQSAALCWAARRIDFALWCTRDFSPPEARIWSAAAPELKNHAYLVAFASEPDDHGLRGRTPPGFERVMFLPTGNAMRCGAKDLQVGANRLFEQLASDIDDALGEDLDAARVLLFRCGRRVGASEPEPAALETPRPSPAEEDALDIPETAELVDLLSEPLIFLKRQARDLFEALEWHDAVSADWAGEVLERCREVTDGLRDRAAEWPEDVGPVSALRGLVDDASDMATLLQIEGGAEQAEDAAALLLQIRSAFEASLARTATPVN</sequence>
<proteinExistence type="predicted"/>
<name>A0A2R8B6K0_9RHOB</name>
<gene>
    <name evidence="1" type="ORF">DEA8626_01771</name>
</gene>
<accession>A0A2R8B6K0</accession>
<organism evidence="1 2">
    <name type="scientific">Albidovulum aquaemixtae</name>
    <dbReference type="NCBI Taxonomy" id="1542388"/>
    <lineage>
        <taxon>Bacteria</taxon>
        <taxon>Pseudomonadati</taxon>
        <taxon>Pseudomonadota</taxon>
        <taxon>Alphaproteobacteria</taxon>
        <taxon>Rhodobacterales</taxon>
        <taxon>Paracoccaceae</taxon>
        <taxon>Albidovulum</taxon>
    </lineage>
</organism>
<dbReference type="OrthoDB" id="7647819at2"/>
<reference evidence="1 2" key="1">
    <citation type="submission" date="2018-03" db="EMBL/GenBank/DDBJ databases">
        <authorList>
            <person name="Keele B.F."/>
        </authorList>
    </citation>
    <scope>NUCLEOTIDE SEQUENCE [LARGE SCALE GENOMIC DNA]</scope>
    <source>
        <strain evidence="1 2">CECT 8626</strain>
    </source>
</reference>
<dbReference type="AlphaFoldDB" id="A0A2R8B6K0"/>
<evidence type="ECO:0008006" key="3">
    <source>
        <dbReference type="Google" id="ProtNLM"/>
    </source>
</evidence>
<evidence type="ECO:0000313" key="1">
    <source>
        <dbReference type="EMBL" id="SPH18239.1"/>
    </source>
</evidence>